<keyword evidence="9" id="KW-1185">Reference proteome</keyword>
<evidence type="ECO:0000256" key="3">
    <source>
        <dbReference type="ARBA" id="ARBA00022670"/>
    </source>
</evidence>
<keyword evidence="3" id="KW-0645">Protease</keyword>
<evidence type="ECO:0000259" key="7">
    <source>
        <dbReference type="PROSITE" id="PS50957"/>
    </source>
</evidence>
<evidence type="ECO:0000313" key="8">
    <source>
        <dbReference type="EMBL" id="KAK9140110.1"/>
    </source>
</evidence>
<evidence type="ECO:0000313" key="9">
    <source>
        <dbReference type="Proteomes" id="UP001419268"/>
    </source>
</evidence>
<accession>A0AAP0PGH8</accession>
<comment type="catalytic activity">
    <reaction evidence="1">
        <text>Thiol-dependent hydrolysis of ester, thioester, amide, peptide and isopeptide bonds formed by the C-terminal Gly of ubiquitin (a 76-residue protein attached to proteins as an intracellular targeting signal).</text>
        <dbReference type="EC" id="3.4.19.12"/>
    </reaction>
</comment>
<evidence type="ECO:0000256" key="6">
    <source>
        <dbReference type="PROSITE-ProRule" id="PRU00331"/>
    </source>
</evidence>
<protein>
    <recommendedName>
        <fullName evidence="2">ubiquitinyl hydrolase 1</fullName>
        <ecNumber evidence="2">3.4.19.12</ecNumber>
    </recommendedName>
</protein>
<evidence type="ECO:0000256" key="1">
    <source>
        <dbReference type="ARBA" id="ARBA00000707"/>
    </source>
</evidence>
<comment type="caution">
    <text evidence="8">The sequence shown here is derived from an EMBL/GenBank/DDBJ whole genome shotgun (WGS) entry which is preliminary data.</text>
</comment>
<dbReference type="AlphaFoldDB" id="A0AAP0PGH8"/>
<evidence type="ECO:0000256" key="4">
    <source>
        <dbReference type="ARBA" id="ARBA00022786"/>
    </source>
</evidence>
<dbReference type="Proteomes" id="UP001419268">
    <property type="component" value="Unassembled WGS sequence"/>
</dbReference>
<dbReference type="PROSITE" id="PS50957">
    <property type="entry name" value="JOSEPHIN"/>
    <property type="match status" value="1"/>
</dbReference>
<sequence length="117" mass="12762">MLQPIELLLICIGAKSTIVESVVAFLANGFAFSLFGRLASDGRSDQWRNALYHEVRESKLCAVHCVNTVLRGRSSPSSILPLSLRSRSDGAPMMIRAPAISRGLAVPRTSRKCLHGR</sequence>
<dbReference type="GO" id="GO:0004843">
    <property type="term" value="F:cysteine-type deubiquitinase activity"/>
    <property type="evidence" value="ECO:0007669"/>
    <property type="project" value="UniProtKB-EC"/>
</dbReference>
<evidence type="ECO:0000256" key="2">
    <source>
        <dbReference type="ARBA" id="ARBA00012759"/>
    </source>
</evidence>
<dbReference type="GO" id="GO:0006508">
    <property type="term" value="P:proteolysis"/>
    <property type="evidence" value="ECO:0007669"/>
    <property type="project" value="UniProtKB-KW"/>
</dbReference>
<evidence type="ECO:0000256" key="5">
    <source>
        <dbReference type="ARBA" id="ARBA00022801"/>
    </source>
</evidence>
<proteinExistence type="predicted"/>
<name>A0AAP0PGH8_9MAGN</name>
<dbReference type="GO" id="GO:0016579">
    <property type="term" value="P:protein deubiquitination"/>
    <property type="evidence" value="ECO:0007669"/>
    <property type="project" value="InterPro"/>
</dbReference>
<keyword evidence="4" id="KW-0833">Ubl conjugation pathway</keyword>
<organism evidence="8 9">
    <name type="scientific">Stephania cephalantha</name>
    <dbReference type="NCBI Taxonomy" id="152367"/>
    <lineage>
        <taxon>Eukaryota</taxon>
        <taxon>Viridiplantae</taxon>
        <taxon>Streptophyta</taxon>
        <taxon>Embryophyta</taxon>
        <taxon>Tracheophyta</taxon>
        <taxon>Spermatophyta</taxon>
        <taxon>Magnoliopsida</taxon>
        <taxon>Ranunculales</taxon>
        <taxon>Menispermaceae</taxon>
        <taxon>Menispermoideae</taxon>
        <taxon>Cissampelideae</taxon>
        <taxon>Stephania</taxon>
    </lineage>
</organism>
<dbReference type="EMBL" id="JBBNAG010000004">
    <property type="protein sequence ID" value="KAK9140110.1"/>
    <property type="molecule type" value="Genomic_DNA"/>
</dbReference>
<feature type="domain" description="Josephin" evidence="7">
    <location>
        <begin position="48"/>
        <end position="117"/>
    </location>
</feature>
<keyword evidence="5" id="KW-0378">Hydrolase</keyword>
<reference evidence="8 9" key="1">
    <citation type="submission" date="2024-01" db="EMBL/GenBank/DDBJ databases">
        <title>Genome assemblies of Stephania.</title>
        <authorList>
            <person name="Yang L."/>
        </authorList>
    </citation>
    <scope>NUCLEOTIDE SEQUENCE [LARGE SCALE GENOMIC DNA]</scope>
    <source>
        <strain evidence="8">JXDWG</strain>
        <tissue evidence="8">Leaf</tissue>
    </source>
</reference>
<dbReference type="InterPro" id="IPR006155">
    <property type="entry name" value="Josephin"/>
</dbReference>
<dbReference type="EC" id="3.4.19.12" evidence="2"/>
<comment type="caution">
    <text evidence="6">Lacks conserved residue(s) required for the propagation of feature annotation.</text>
</comment>
<gene>
    <name evidence="8" type="ORF">Scep_009791</name>
</gene>